<evidence type="ECO:0000259" key="2">
    <source>
        <dbReference type="Pfam" id="PF11412"/>
    </source>
</evidence>
<dbReference type="EMBL" id="SJST01000005">
    <property type="protein sequence ID" value="TCD13480.1"/>
    <property type="molecule type" value="Genomic_DNA"/>
</dbReference>
<evidence type="ECO:0000313" key="4">
    <source>
        <dbReference type="Proteomes" id="UP000291301"/>
    </source>
</evidence>
<feature type="signal peptide" evidence="1">
    <location>
        <begin position="1"/>
        <end position="36"/>
    </location>
</feature>
<proteinExistence type="predicted"/>
<dbReference type="Proteomes" id="UP000291301">
    <property type="component" value="Unassembled WGS sequence"/>
</dbReference>
<evidence type="ECO:0000256" key="1">
    <source>
        <dbReference type="SAM" id="SignalP"/>
    </source>
</evidence>
<dbReference type="AlphaFoldDB" id="A0A4R0PB82"/>
<feature type="chain" id="PRO_5020961856" description="Thiol:disulfide interchange protein DsbD N-terminal domain-containing protein" evidence="1">
    <location>
        <begin position="37"/>
        <end position="285"/>
    </location>
</feature>
<organism evidence="3 4">
    <name type="scientific">Oricola cellulosilytica</name>
    <dbReference type="NCBI Taxonomy" id="1429082"/>
    <lineage>
        <taxon>Bacteria</taxon>
        <taxon>Pseudomonadati</taxon>
        <taxon>Pseudomonadota</taxon>
        <taxon>Alphaproteobacteria</taxon>
        <taxon>Hyphomicrobiales</taxon>
        <taxon>Ahrensiaceae</taxon>
        <taxon>Oricola</taxon>
    </lineage>
</organism>
<accession>A0A4R0PB82</accession>
<sequence>MVAIFSLASHVWAMNPSFRLAALAVAGFLSVGPAQAGASKWQETDGGRLRIVTEPVQPGSTSLRGALQIDLVPGWKTYWREPGSAGVPPQITAMSGAHDEVRIDFPVPHWVDDPYGAWAGYTEPVTLPLTFGIDPDSPPAVIEANVFLGICKDVCIPFTAKVDIEISGGQSERLQGLLVSAAHGALAPDSSDALSVRNVRWTETGALEIRVSTDDANSKEMALFVSGGTERPFQKPVQTATGVEATFAVQPLFDTEEAGAFDLVIAARHGADTVETTISLPAPDR</sequence>
<comment type="caution">
    <text evidence="3">The sequence shown here is derived from an EMBL/GenBank/DDBJ whole genome shotgun (WGS) entry which is preliminary data.</text>
</comment>
<feature type="domain" description="Thiol:disulfide interchange protein DsbD N-terminal" evidence="2">
    <location>
        <begin position="64"/>
        <end position="162"/>
    </location>
</feature>
<evidence type="ECO:0000313" key="3">
    <source>
        <dbReference type="EMBL" id="TCD13480.1"/>
    </source>
</evidence>
<keyword evidence="4" id="KW-1185">Reference proteome</keyword>
<protein>
    <recommendedName>
        <fullName evidence="2">Thiol:disulfide interchange protein DsbD N-terminal domain-containing protein</fullName>
    </recommendedName>
</protein>
<name>A0A4R0PB82_9HYPH</name>
<dbReference type="Pfam" id="PF11412">
    <property type="entry name" value="DsbD_N"/>
    <property type="match status" value="1"/>
</dbReference>
<keyword evidence="1" id="KW-0732">Signal</keyword>
<dbReference type="InterPro" id="IPR028250">
    <property type="entry name" value="DsbDN"/>
</dbReference>
<gene>
    <name evidence="3" type="ORF">E0D97_13460</name>
</gene>
<reference evidence="3 4" key="1">
    <citation type="journal article" date="2015" name="Antonie Van Leeuwenhoek">
        <title>Oricola cellulosilytica gen. nov., sp. nov., a cellulose-degrading bacterium of the family Phyllobacteriaceae isolated from surface seashore water, and emended descriptions of Mesorhizobium loti and Phyllobacterium myrsinacearum.</title>
        <authorList>
            <person name="Hameed A."/>
            <person name="Shahina M."/>
            <person name="Lai W.A."/>
            <person name="Lin S.Y."/>
            <person name="Young L.S."/>
            <person name="Liu Y.C."/>
            <person name="Hsu Y.H."/>
            <person name="Young C.C."/>
        </authorList>
    </citation>
    <scope>NUCLEOTIDE SEQUENCE [LARGE SCALE GENOMIC DNA]</scope>
    <source>
        <strain evidence="3 4">KCTC 52183</strain>
    </source>
</reference>